<keyword evidence="6" id="KW-0227">DNA damage</keyword>
<comment type="caution">
    <text evidence="8">The sequence shown here is derived from an EMBL/GenBank/DDBJ whole genome shotgun (WGS) entry which is preliminary data.</text>
</comment>
<keyword evidence="2 6" id="KW-0235">DNA replication</keyword>
<dbReference type="GO" id="GO:0009432">
    <property type="term" value="P:SOS response"/>
    <property type="evidence" value="ECO:0007669"/>
    <property type="project" value="UniProtKB-UniRule"/>
</dbReference>
<dbReference type="InterPro" id="IPR001238">
    <property type="entry name" value="DNA-binding_RecF"/>
</dbReference>
<dbReference type="InterPro" id="IPR042174">
    <property type="entry name" value="RecF_2"/>
</dbReference>
<evidence type="ECO:0000313" key="9">
    <source>
        <dbReference type="Proteomes" id="UP000233398"/>
    </source>
</evidence>
<dbReference type="GO" id="GO:0006260">
    <property type="term" value="P:DNA replication"/>
    <property type="evidence" value="ECO:0007669"/>
    <property type="project" value="UniProtKB-UniRule"/>
</dbReference>
<dbReference type="Gene3D" id="3.40.50.300">
    <property type="entry name" value="P-loop containing nucleotide triphosphate hydrolases"/>
    <property type="match status" value="1"/>
</dbReference>
<dbReference type="GO" id="GO:0000731">
    <property type="term" value="P:DNA synthesis involved in DNA repair"/>
    <property type="evidence" value="ECO:0007669"/>
    <property type="project" value="TreeGrafter"/>
</dbReference>
<dbReference type="GO" id="GO:0006302">
    <property type="term" value="P:double-strand break repair"/>
    <property type="evidence" value="ECO:0007669"/>
    <property type="project" value="TreeGrafter"/>
</dbReference>
<evidence type="ECO:0000259" key="7">
    <source>
        <dbReference type="SMART" id="SM00382"/>
    </source>
</evidence>
<feature type="domain" description="AAA+ ATPase" evidence="7">
    <location>
        <begin position="22"/>
        <end position="357"/>
    </location>
</feature>
<evidence type="ECO:0000256" key="4">
    <source>
        <dbReference type="ARBA" id="ARBA00022840"/>
    </source>
</evidence>
<dbReference type="EMBL" id="PISP01000006">
    <property type="protein sequence ID" value="PKD42539.1"/>
    <property type="molecule type" value="Genomic_DNA"/>
</dbReference>
<keyword evidence="6" id="KW-0742">SOS response</keyword>
<evidence type="ECO:0000256" key="6">
    <source>
        <dbReference type="HAMAP-Rule" id="MF_00365"/>
    </source>
</evidence>
<dbReference type="GO" id="GO:0005524">
    <property type="term" value="F:ATP binding"/>
    <property type="evidence" value="ECO:0007669"/>
    <property type="project" value="UniProtKB-UniRule"/>
</dbReference>
<reference evidence="8 9" key="1">
    <citation type="submission" date="2017-11" db="EMBL/GenBank/DDBJ databases">
        <title>Rhodohalobacter 15182 sp. nov., isolated from a salt lake.</title>
        <authorList>
            <person name="Han S."/>
        </authorList>
    </citation>
    <scope>NUCLEOTIDE SEQUENCE [LARGE SCALE GENOMIC DNA]</scope>
    <source>
        <strain evidence="8 9">15182</strain>
    </source>
</reference>
<dbReference type="Proteomes" id="UP000233398">
    <property type="component" value="Unassembled WGS sequence"/>
</dbReference>
<keyword evidence="6" id="KW-0234">DNA repair</keyword>
<dbReference type="OrthoDB" id="9803889at2"/>
<dbReference type="SMART" id="SM00382">
    <property type="entry name" value="AAA"/>
    <property type="match status" value="1"/>
</dbReference>
<keyword evidence="4 6" id="KW-0067">ATP-binding</keyword>
<dbReference type="Gene3D" id="1.20.1050.90">
    <property type="entry name" value="RecF/RecN/SMC, N-terminal domain"/>
    <property type="match status" value="1"/>
</dbReference>
<dbReference type="AlphaFoldDB" id="A0A2N0VEC5"/>
<evidence type="ECO:0000256" key="3">
    <source>
        <dbReference type="ARBA" id="ARBA00022741"/>
    </source>
</evidence>
<comment type="similarity">
    <text evidence="6">Belongs to the RecF family.</text>
</comment>
<comment type="function">
    <text evidence="6">The RecF protein is involved in DNA metabolism; it is required for DNA replication and normal SOS inducibility. RecF binds preferentially to single-stranded, linear DNA. It also seems to bind ATP.</text>
</comment>
<comment type="subcellular location">
    <subcellularLocation>
        <location evidence="6">Cytoplasm</location>
    </subcellularLocation>
</comment>
<dbReference type="InterPro" id="IPR003593">
    <property type="entry name" value="AAA+_ATPase"/>
</dbReference>
<dbReference type="NCBIfam" id="TIGR00611">
    <property type="entry name" value="recf"/>
    <property type="match status" value="1"/>
</dbReference>
<dbReference type="GO" id="GO:0005737">
    <property type="term" value="C:cytoplasm"/>
    <property type="evidence" value="ECO:0007669"/>
    <property type="project" value="UniProtKB-SubCell"/>
</dbReference>
<protein>
    <recommendedName>
        <fullName evidence="6">DNA replication and repair protein RecF</fullName>
    </recommendedName>
</protein>
<keyword evidence="3 6" id="KW-0547">Nucleotide-binding</keyword>
<dbReference type="GO" id="GO:0003697">
    <property type="term" value="F:single-stranded DNA binding"/>
    <property type="evidence" value="ECO:0007669"/>
    <property type="project" value="UniProtKB-UniRule"/>
</dbReference>
<evidence type="ECO:0000256" key="1">
    <source>
        <dbReference type="ARBA" id="ARBA00022490"/>
    </source>
</evidence>
<organism evidence="8 9">
    <name type="scientific">Rhodohalobacter barkolensis</name>
    <dbReference type="NCBI Taxonomy" id="2053187"/>
    <lineage>
        <taxon>Bacteria</taxon>
        <taxon>Pseudomonadati</taxon>
        <taxon>Balneolota</taxon>
        <taxon>Balneolia</taxon>
        <taxon>Balneolales</taxon>
        <taxon>Balneolaceae</taxon>
        <taxon>Rhodohalobacter</taxon>
    </lineage>
</organism>
<name>A0A2N0VEC5_9BACT</name>
<evidence type="ECO:0000313" key="8">
    <source>
        <dbReference type="EMBL" id="PKD42539.1"/>
    </source>
</evidence>
<keyword evidence="1 6" id="KW-0963">Cytoplasm</keyword>
<dbReference type="Pfam" id="PF02463">
    <property type="entry name" value="SMC_N"/>
    <property type="match status" value="1"/>
</dbReference>
<proteinExistence type="inferred from homology"/>
<accession>A0A2N0VEC5</accession>
<dbReference type="InterPro" id="IPR003395">
    <property type="entry name" value="RecF/RecN/SMC_N"/>
</dbReference>
<sequence length="376" mass="43786">MRINRLKLRYFRNHIETEVRFAPHINLITGQNGSGKTNLIDAIHYLCMSRSFVASSDMYVPHHDEKYFMIDGDFEGEIRSSFKVSCSYSKGDGKKIFVNDSPLDRLSDLIGMVPVVVLSPEDKKLTSDGPAERRSFLDSLISQISPRYLRDLLKFRKIRKQRNKLLQEFRGSLSMLQTYLEPWDEQLTEIGASIIYKRSEVLKQFKRYLALQYRTISELKLEPSLQYQTICEDLSSAESIQKKYHELLEDNFEKEAEREQTLIGPHRDEVVFYLDDMELRKYGSQGQHRLFSMALKMAQLFYYTDELDDLPIMLLDDVFGNLDQHKIDVITETLTKHSGQTFITSATDRPFTVSQFEGVEQNAWFTVQDGNVSTKF</sequence>
<dbReference type="SUPFAM" id="SSF52540">
    <property type="entry name" value="P-loop containing nucleoside triphosphate hydrolases"/>
    <property type="match status" value="1"/>
</dbReference>
<dbReference type="PANTHER" id="PTHR32182">
    <property type="entry name" value="DNA REPLICATION AND REPAIR PROTEIN RECF"/>
    <property type="match status" value="1"/>
</dbReference>
<feature type="binding site" evidence="6">
    <location>
        <begin position="30"/>
        <end position="37"/>
    </location>
    <ligand>
        <name>ATP</name>
        <dbReference type="ChEBI" id="CHEBI:30616"/>
    </ligand>
</feature>
<gene>
    <name evidence="6" type="primary">recF</name>
    <name evidence="8" type="ORF">CWD77_14090</name>
</gene>
<dbReference type="HAMAP" id="MF_00365">
    <property type="entry name" value="RecF"/>
    <property type="match status" value="1"/>
</dbReference>
<keyword evidence="5 6" id="KW-0238">DNA-binding</keyword>
<evidence type="ECO:0000256" key="5">
    <source>
        <dbReference type="ARBA" id="ARBA00023125"/>
    </source>
</evidence>
<evidence type="ECO:0000256" key="2">
    <source>
        <dbReference type="ARBA" id="ARBA00022705"/>
    </source>
</evidence>
<dbReference type="RefSeq" id="WP_101074224.1">
    <property type="nucleotide sequence ID" value="NZ_PISP01000006.1"/>
</dbReference>
<dbReference type="InterPro" id="IPR027417">
    <property type="entry name" value="P-loop_NTPase"/>
</dbReference>
<dbReference type="PANTHER" id="PTHR32182:SF0">
    <property type="entry name" value="DNA REPLICATION AND REPAIR PROTEIN RECF"/>
    <property type="match status" value="1"/>
</dbReference>
<keyword evidence="9" id="KW-1185">Reference proteome</keyword>